<dbReference type="PROSITE" id="PS00444">
    <property type="entry name" value="POLYPRENYL_SYNTHASE_2"/>
    <property type="match status" value="1"/>
</dbReference>
<reference evidence="8 9" key="1">
    <citation type="submission" date="2006-11" db="EMBL/GenBank/DDBJ databases">
        <authorList>
            <person name="Giovannoni S."/>
            <person name="Vergin K."/>
            <person name="Ferriera S."/>
            <person name="Johnson J."/>
            <person name="Kravitz S."/>
            <person name="Beeson K."/>
            <person name="Sutton G."/>
            <person name="Rogers Y.-H."/>
            <person name="Friedman R."/>
            <person name="Frazier M."/>
            <person name="Venter J.C."/>
        </authorList>
    </citation>
    <scope>NUCLEOTIDE SEQUENCE [LARGE SCALE GENOMIC DNA]</scope>
    <source>
        <strain evidence="8 9">HTCC2181</strain>
    </source>
</reference>
<dbReference type="PANTHER" id="PTHR43281:SF1">
    <property type="entry name" value="FARNESYL DIPHOSPHATE SYNTHASE"/>
    <property type="match status" value="1"/>
</dbReference>
<protein>
    <submittedName>
        <fullName evidence="8">Geranyltranstransferase (Farnesyldiphosphate synthase or FPP synthase)</fullName>
    </submittedName>
</protein>
<proteinExistence type="inferred from homology"/>
<dbReference type="FunFam" id="1.10.600.10:FF:000001">
    <property type="entry name" value="Geranylgeranyl diphosphate synthase"/>
    <property type="match status" value="1"/>
</dbReference>
<dbReference type="GO" id="GO:0005737">
    <property type="term" value="C:cytoplasm"/>
    <property type="evidence" value="ECO:0007669"/>
    <property type="project" value="UniProtKB-ARBA"/>
</dbReference>
<keyword evidence="5" id="KW-0460">Magnesium</keyword>
<evidence type="ECO:0000256" key="1">
    <source>
        <dbReference type="ARBA" id="ARBA00001946"/>
    </source>
</evidence>
<keyword evidence="6" id="KW-0414">Isoprene biosynthesis</keyword>
<comment type="similarity">
    <text evidence="2 7">Belongs to the FPP/GGPP synthase family.</text>
</comment>
<dbReference type="GO" id="GO:0016114">
    <property type="term" value="P:terpenoid biosynthetic process"/>
    <property type="evidence" value="ECO:0007669"/>
    <property type="project" value="UniProtKB-ARBA"/>
</dbReference>
<evidence type="ECO:0000313" key="9">
    <source>
        <dbReference type="Proteomes" id="UP000054262"/>
    </source>
</evidence>
<dbReference type="PROSITE" id="PS00723">
    <property type="entry name" value="POLYPRENYL_SYNTHASE_1"/>
    <property type="match status" value="1"/>
</dbReference>
<evidence type="ECO:0000256" key="6">
    <source>
        <dbReference type="ARBA" id="ARBA00023229"/>
    </source>
</evidence>
<dbReference type="InterPro" id="IPR008949">
    <property type="entry name" value="Isoprenoid_synthase_dom_sf"/>
</dbReference>
<keyword evidence="3 7" id="KW-0808">Transferase</keyword>
<evidence type="ECO:0000313" key="8">
    <source>
        <dbReference type="EMBL" id="EAV47584.1"/>
    </source>
</evidence>
<comment type="caution">
    <text evidence="8">The sequence shown here is derived from an EMBL/GenBank/DDBJ whole genome shotgun (WGS) entry which is preliminary data.</text>
</comment>
<evidence type="ECO:0000256" key="5">
    <source>
        <dbReference type="ARBA" id="ARBA00022842"/>
    </source>
</evidence>
<evidence type="ECO:0000256" key="4">
    <source>
        <dbReference type="ARBA" id="ARBA00022723"/>
    </source>
</evidence>
<dbReference type="EMBL" id="AAUX01000001">
    <property type="protein sequence ID" value="EAV47584.1"/>
    <property type="molecule type" value="Genomic_DNA"/>
</dbReference>
<dbReference type="NCBIfam" id="NF045485">
    <property type="entry name" value="FPPsyn"/>
    <property type="match status" value="1"/>
</dbReference>
<dbReference type="SFLD" id="SFLDG01017">
    <property type="entry name" value="Polyprenyl_Transferase_Like"/>
    <property type="match status" value="1"/>
</dbReference>
<keyword evidence="4" id="KW-0479">Metal-binding</keyword>
<dbReference type="InterPro" id="IPR033749">
    <property type="entry name" value="Polyprenyl_synt_CS"/>
</dbReference>
<comment type="cofactor">
    <cofactor evidence="1">
        <name>Mg(2+)</name>
        <dbReference type="ChEBI" id="CHEBI:18420"/>
    </cofactor>
</comment>
<dbReference type="Proteomes" id="UP000054262">
    <property type="component" value="Unassembled WGS sequence"/>
</dbReference>
<dbReference type="Pfam" id="PF00348">
    <property type="entry name" value="polyprenyl_synt"/>
    <property type="match status" value="1"/>
</dbReference>
<sequence length="296" mass="33257">MTKIADDIWISHHQKKINLELSHFFKEIDQSLLKNVCEYAVLNGGKRLRSLLIYAISNYSDGYDTHFNCLALAVEMIHAYSLVHDDLPSMDDDELRRGKPSCHIKYDEAQAILGGDALQSLAFELLSSDKFNVQDKVKIKVLNMLSQSIGLHGMALGQSIDIDSANKELNLKSLDHLQALKTGALIEASCVMSYVISDKYNQKHEKDIASIGKLIGSIYQITDDILDFESDTNTLGKTIGKDAKDKKATYITLMGVTEAKKIKALLFSTLRKEIEQFPSDLTVLNNLVSYIYQRNY</sequence>
<dbReference type="InterPro" id="IPR053378">
    <property type="entry name" value="Prenyl_diphosphate_synthase"/>
</dbReference>
<name>A0P7S4_9PROT</name>
<organism evidence="8 9">
    <name type="scientific">Methylophilales bacterium HTCC2181</name>
    <dbReference type="NCBI Taxonomy" id="383631"/>
    <lineage>
        <taxon>Bacteria</taxon>
        <taxon>Pseudomonadati</taxon>
        <taxon>Pseudomonadota</taxon>
        <taxon>Betaproteobacteria</taxon>
        <taxon>Nitrosomonadales</taxon>
        <taxon>OM43 clade</taxon>
    </lineage>
</organism>
<dbReference type="SUPFAM" id="SSF48576">
    <property type="entry name" value="Terpenoid synthases"/>
    <property type="match status" value="1"/>
</dbReference>
<evidence type="ECO:0000256" key="7">
    <source>
        <dbReference type="RuleBase" id="RU004466"/>
    </source>
</evidence>
<dbReference type="PANTHER" id="PTHR43281">
    <property type="entry name" value="FARNESYL DIPHOSPHATE SYNTHASE"/>
    <property type="match status" value="1"/>
</dbReference>
<dbReference type="GO" id="GO:0004659">
    <property type="term" value="F:prenyltransferase activity"/>
    <property type="evidence" value="ECO:0007669"/>
    <property type="project" value="InterPro"/>
</dbReference>
<dbReference type="GO" id="GO:0046872">
    <property type="term" value="F:metal ion binding"/>
    <property type="evidence" value="ECO:0007669"/>
    <property type="project" value="UniProtKB-KW"/>
</dbReference>
<dbReference type="OrthoDB" id="9805316at2"/>
<dbReference type="InterPro" id="IPR000092">
    <property type="entry name" value="Polyprenyl_synt"/>
</dbReference>
<dbReference type="SFLD" id="SFLDS00005">
    <property type="entry name" value="Isoprenoid_Synthase_Type_I"/>
    <property type="match status" value="1"/>
</dbReference>
<dbReference type="AlphaFoldDB" id="A0P7S4"/>
<keyword evidence="9" id="KW-1185">Reference proteome</keyword>
<dbReference type="Gene3D" id="1.10.600.10">
    <property type="entry name" value="Farnesyl Diphosphate Synthase"/>
    <property type="match status" value="1"/>
</dbReference>
<evidence type="ECO:0000256" key="2">
    <source>
        <dbReference type="ARBA" id="ARBA00006706"/>
    </source>
</evidence>
<dbReference type="CDD" id="cd00685">
    <property type="entry name" value="Trans_IPPS_HT"/>
    <property type="match status" value="1"/>
</dbReference>
<evidence type="ECO:0000256" key="3">
    <source>
        <dbReference type="ARBA" id="ARBA00022679"/>
    </source>
</evidence>
<accession>A0P7S4</accession>
<gene>
    <name evidence="8" type="ORF">MB2181_05885</name>
</gene>